<sequence>MKRFSSRRDVLFYGLVIPIFVCCIALTVIFALKRAYLPWIGFLLLDGFILWISLCTYYEFSADSLAIISGPFKRKVEYWEIHAVFRTRDATAAPALARNRLSIVLKSGRRVLVSPSNEPEFLNELRKRNEDIEFSGVL</sequence>
<feature type="transmembrane region" description="Helical" evidence="1">
    <location>
        <begin position="38"/>
        <end position="58"/>
    </location>
</feature>
<dbReference type="InterPro" id="IPR009589">
    <property type="entry name" value="PH_YyaB-like"/>
</dbReference>
<organism evidence="3 4">
    <name type="scientific">Kyrpidia spormannii</name>
    <dbReference type="NCBI Taxonomy" id="2055160"/>
    <lineage>
        <taxon>Bacteria</taxon>
        <taxon>Bacillati</taxon>
        <taxon>Bacillota</taxon>
        <taxon>Bacilli</taxon>
        <taxon>Bacillales</taxon>
        <taxon>Alicyclobacillaceae</taxon>
        <taxon>Kyrpidia</taxon>
    </lineage>
</organism>
<dbReference type="AlphaFoldDB" id="A0A2K8N537"/>
<dbReference type="OrthoDB" id="6658731at2"/>
<evidence type="ECO:0000313" key="4">
    <source>
        <dbReference type="Proteomes" id="UP000231932"/>
    </source>
</evidence>
<keyword evidence="1" id="KW-1133">Transmembrane helix</keyword>
<keyword evidence="4" id="KW-1185">Reference proteome</keyword>
<dbReference type="EMBL" id="CP024955">
    <property type="protein sequence ID" value="ATY84481.1"/>
    <property type="molecule type" value="Genomic_DNA"/>
</dbReference>
<keyword evidence="1" id="KW-0812">Transmembrane</keyword>
<protein>
    <recommendedName>
        <fullName evidence="2">Uncharacterized protein YyaB-like PH domain-containing protein</fullName>
    </recommendedName>
</protein>
<dbReference type="KEGG" id="kyr:CVV65_05520"/>
<dbReference type="GO" id="GO:0030153">
    <property type="term" value="P:bacteriocin immunity"/>
    <property type="evidence" value="ECO:0007669"/>
    <property type="project" value="InterPro"/>
</dbReference>
<evidence type="ECO:0000256" key="1">
    <source>
        <dbReference type="SAM" id="Phobius"/>
    </source>
</evidence>
<proteinExistence type="predicted"/>
<evidence type="ECO:0000259" key="2">
    <source>
        <dbReference type="Pfam" id="PF06713"/>
    </source>
</evidence>
<feature type="transmembrane region" description="Helical" evidence="1">
    <location>
        <begin position="12"/>
        <end position="32"/>
    </location>
</feature>
<keyword evidence="1" id="KW-0472">Membrane</keyword>
<evidence type="ECO:0000313" key="3">
    <source>
        <dbReference type="EMBL" id="ATY84481.1"/>
    </source>
</evidence>
<gene>
    <name evidence="3" type="ORF">CVV65_05520</name>
</gene>
<dbReference type="RefSeq" id="WP_100667300.1">
    <property type="nucleotide sequence ID" value="NZ_CP024955.1"/>
</dbReference>
<dbReference type="Proteomes" id="UP000231932">
    <property type="component" value="Chromosome"/>
</dbReference>
<reference evidence="4" key="1">
    <citation type="submission" date="2017-11" db="EMBL/GenBank/DDBJ databases">
        <title>Complete Genome Sequence of Kyrpidia sp. Strain EA-1, a thermophilic, hydrogen-oxidizing Bacterium, isolated from the Azores.</title>
        <authorList>
            <person name="Reiner J.E."/>
            <person name="Lapp C.J."/>
            <person name="Bunk B."/>
            <person name="Gescher J."/>
        </authorList>
    </citation>
    <scope>NUCLEOTIDE SEQUENCE [LARGE SCALE GENOMIC DNA]</scope>
    <source>
        <strain evidence="4">EA-1</strain>
    </source>
</reference>
<name>A0A2K8N537_9BACL</name>
<feature type="domain" description="Uncharacterized protein YyaB-like PH" evidence="2">
    <location>
        <begin position="56"/>
        <end position="129"/>
    </location>
</feature>
<accession>A0A2K8N537</accession>
<dbReference type="Pfam" id="PF06713">
    <property type="entry name" value="bPH_4"/>
    <property type="match status" value="1"/>
</dbReference>